<organism evidence="8 9">
    <name type="scientific">Haloferula helveola</name>
    <dbReference type="NCBI Taxonomy" id="490095"/>
    <lineage>
        <taxon>Bacteria</taxon>
        <taxon>Pseudomonadati</taxon>
        <taxon>Verrucomicrobiota</taxon>
        <taxon>Verrucomicrobiia</taxon>
        <taxon>Verrucomicrobiales</taxon>
        <taxon>Verrucomicrobiaceae</taxon>
        <taxon>Haloferula</taxon>
    </lineage>
</organism>
<reference evidence="8 9" key="1">
    <citation type="submission" date="2021-06" db="EMBL/GenBank/DDBJ databases">
        <title>Complete genome of Haloferula helveola possessing various polysaccharide degrading enzymes.</title>
        <authorList>
            <person name="Takami H."/>
            <person name="Huang C."/>
            <person name="Hamasaki K."/>
        </authorList>
    </citation>
    <scope>NUCLEOTIDE SEQUENCE [LARGE SCALE GENOMIC DNA]</scope>
    <source>
        <strain evidence="8 9">CN-1</strain>
    </source>
</reference>
<evidence type="ECO:0000256" key="3">
    <source>
        <dbReference type="ARBA" id="ARBA00022692"/>
    </source>
</evidence>
<evidence type="ECO:0000256" key="6">
    <source>
        <dbReference type="SAM" id="Phobius"/>
    </source>
</evidence>
<feature type="transmembrane region" description="Helical" evidence="6">
    <location>
        <begin position="260"/>
        <end position="277"/>
    </location>
</feature>
<feature type="transmembrane region" description="Helical" evidence="6">
    <location>
        <begin position="655"/>
        <end position="674"/>
    </location>
</feature>
<dbReference type="PANTHER" id="PTHR33406">
    <property type="entry name" value="MEMBRANE PROTEIN MJ1562-RELATED"/>
    <property type="match status" value="1"/>
</dbReference>
<dbReference type="EMBL" id="AP024702">
    <property type="protein sequence ID" value="BCX46434.1"/>
    <property type="molecule type" value="Genomic_DNA"/>
</dbReference>
<keyword evidence="9" id="KW-1185">Reference proteome</keyword>
<evidence type="ECO:0000256" key="4">
    <source>
        <dbReference type="ARBA" id="ARBA00022989"/>
    </source>
</evidence>
<feature type="transmembrane region" description="Helical" evidence="6">
    <location>
        <begin position="774"/>
        <end position="796"/>
    </location>
</feature>
<feature type="transmembrane region" description="Helical" evidence="6">
    <location>
        <begin position="681"/>
        <end position="701"/>
    </location>
</feature>
<comment type="subcellular location">
    <subcellularLocation>
        <location evidence="1">Cell membrane</location>
        <topology evidence="1">Multi-pass membrane protein</topology>
    </subcellularLocation>
</comment>
<keyword evidence="4 6" id="KW-1133">Transmembrane helix</keyword>
<keyword evidence="2" id="KW-1003">Cell membrane</keyword>
<proteinExistence type="predicted"/>
<feature type="domain" description="Membrane transport protein MMPL" evidence="7">
    <location>
        <begin position="682"/>
        <end position="796"/>
    </location>
</feature>
<gene>
    <name evidence="8" type="ORF">HAHE_03420</name>
</gene>
<feature type="transmembrane region" description="Helical" evidence="6">
    <location>
        <begin position="423"/>
        <end position="442"/>
    </location>
</feature>
<dbReference type="PANTHER" id="PTHR33406:SF13">
    <property type="entry name" value="MEMBRANE PROTEIN YDFJ"/>
    <property type="match status" value="1"/>
</dbReference>
<keyword evidence="3 6" id="KW-0812">Transmembrane</keyword>
<evidence type="ECO:0000256" key="5">
    <source>
        <dbReference type="ARBA" id="ARBA00023136"/>
    </source>
</evidence>
<dbReference type="Gene3D" id="1.20.1640.10">
    <property type="entry name" value="Multidrug efflux transporter AcrB transmembrane domain"/>
    <property type="match status" value="2"/>
</dbReference>
<keyword evidence="5 6" id="KW-0472">Membrane</keyword>
<name>A0ABN6H241_9BACT</name>
<feature type="transmembrane region" description="Helical" evidence="6">
    <location>
        <begin position="707"/>
        <end position="729"/>
    </location>
</feature>
<accession>A0ABN6H241</accession>
<evidence type="ECO:0000259" key="7">
    <source>
        <dbReference type="Pfam" id="PF03176"/>
    </source>
</evidence>
<feature type="transmembrane region" description="Helical" evidence="6">
    <location>
        <begin position="749"/>
        <end position="768"/>
    </location>
</feature>
<evidence type="ECO:0000256" key="2">
    <source>
        <dbReference type="ARBA" id="ARBA00022475"/>
    </source>
</evidence>
<feature type="transmembrane region" description="Helical" evidence="6">
    <location>
        <begin position="284"/>
        <end position="306"/>
    </location>
</feature>
<dbReference type="SUPFAM" id="SSF82866">
    <property type="entry name" value="Multidrug efflux transporter AcrB transmembrane domain"/>
    <property type="match status" value="2"/>
</dbReference>
<dbReference type="Proteomes" id="UP001374893">
    <property type="component" value="Chromosome"/>
</dbReference>
<evidence type="ECO:0000313" key="9">
    <source>
        <dbReference type="Proteomes" id="UP001374893"/>
    </source>
</evidence>
<dbReference type="InterPro" id="IPR050545">
    <property type="entry name" value="Mycobact_MmpL"/>
</dbReference>
<feature type="transmembrane region" description="Helical" evidence="6">
    <location>
        <begin position="312"/>
        <end position="333"/>
    </location>
</feature>
<dbReference type="InterPro" id="IPR004869">
    <property type="entry name" value="MMPL_dom"/>
</dbReference>
<protein>
    <submittedName>
        <fullName evidence="8">RND superfamily exporter protein</fullName>
    </submittedName>
</protein>
<dbReference type="Pfam" id="PF03176">
    <property type="entry name" value="MMPL"/>
    <property type="match status" value="2"/>
</dbReference>
<sequence length="802" mass="84834">MEPEAASRGFALMRKWWKVALLLLLALIGAAGLGRIRFETDPLAVLPDAMPEVSGLQAFQRVFSKKGELIVLLEADDEMAGMLPDRAAELGELLKDSGASDSVRWQPRWRDSPEGMAELFAWLWLNGEPEELETLAGRLSEKEIAGSMEDAMERVATALDGMDIVQSAHDPFGFLDHSALRSFFAASEGGGEGFESADGMAQLIFIDAPRPVAGYREADAWLSEVRAVIDPWADENGIRAAYTGDPAFEAEIGGAMEGDMRGTVGITSVVIGLLFLLMQRRIGLLAGLSVTLALVFVATLGIAGWVYGELSIMAAGFAAILIGLAVDYGVLICQEAKVCGHDQLPIYRATARSIGWAAATTAAVFLALNLSGLPGIAQLGTVVGIGVVLGALFMLGIYVPWVARVGAGRPAIGHKTAWVPGRVGSLALLGGLALAALVVLGIRGLPGVEFDRSLLRPRNSASMATFERIQEHFPDWGSPAIRLVVEGDTDQEVSRRIASLESSLEELASERPDLVEAFELPSLWWPEPGRMAANREQIEKLAESKDRLIAAADAAGFSEEGTALGRSVLEAMGSVGSLSDGRMPDGEASAEILRGVASRATDGGGYLLGTLELSDPDGLGVEDLKDLRRLGGEGIHLAGWSLLKPAVLPLVKKDLIDVFLPMAGLMLLMLTLVFRRVKDVTTAVLAMSLSGLLLLAAMRLAGIEWNFLNIAATPLLLGTGLDYAIHILLALRRTGGNVRAVWNGTGKAVLFCGCSTAIGFGSLAFASIDALASLGKVAVLGILCSMIVAVILVPGVRGTAER</sequence>
<feature type="transmembrane region" description="Helical" evidence="6">
    <location>
        <begin position="382"/>
        <end position="403"/>
    </location>
</feature>
<evidence type="ECO:0000313" key="8">
    <source>
        <dbReference type="EMBL" id="BCX46434.1"/>
    </source>
</evidence>
<evidence type="ECO:0000256" key="1">
    <source>
        <dbReference type="ARBA" id="ARBA00004651"/>
    </source>
</evidence>
<feature type="transmembrane region" description="Helical" evidence="6">
    <location>
        <begin position="354"/>
        <end position="376"/>
    </location>
</feature>
<feature type="domain" description="Membrane transport protein MMPL" evidence="7">
    <location>
        <begin position="149"/>
        <end position="406"/>
    </location>
</feature>